<accession>A0ABV7M8M0</accession>
<keyword evidence="3" id="KW-1185">Reference proteome</keyword>
<evidence type="ECO:0000256" key="1">
    <source>
        <dbReference type="SAM" id="MobiDB-lite"/>
    </source>
</evidence>
<evidence type="ECO:0000313" key="2">
    <source>
        <dbReference type="EMBL" id="MFC3301726.1"/>
    </source>
</evidence>
<evidence type="ECO:0000313" key="3">
    <source>
        <dbReference type="Proteomes" id="UP001595607"/>
    </source>
</evidence>
<feature type="region of interest" description="Disordered" evidence="1">
    <location>
        <begin position="1"/>
        <end position="27"/>
    </location>
</feature>
<proteinExistence type="predicted"/>
<dbReference type="Proteomes" id="UP001595607">
    <property type="component" value="Unassembled WGS sequence"/>
</dbReference>
<name>A0ABV7M8M0_9PROT</name>
<sequence length="82" mass="9218">MREKKSKMPLTWGEEPTSSPLRRKEERGFGESVLSTVKNKTSVLLLTGSFGMNISPLHWEIEGFVIEVGDFPSRQKISGFSC</sequence>
<dbReference type="RefSeq" id="WP_189573280.1">
    <property type="nucleotide sequence ID" value="NZ_BMXU01000001.1"/>
</dbReference>
<organism evidence="2 3">
    <name type="scientific">Parvularcula lutaonensis</name>
    <dbReference type="NCBI Taxonomy" id="491923"/>
    <lineage>
        <taxon>Bacteria</taxon>
        <taxon>Pseudomonadati</taxon>
        <taxon>Pseudomonadota</taxon>
        <taxon>Alphaproteobacteria</taxon>
        <taxon>Parvularculales</taxon>
        <taxon>Parvularculaceae</taxon>
        <taxon>Parvularcula</taxon>
    </lineage>
</organism>
<gene>
    <name evidence="2" type="ORF">ACFONP_03170</name>
</gene>
<comment type="caution">
    <text evidence="2">The sequence shown here is derived from an EMBL/GenBank/DDBJ whole genome shotgun (WGS) entry which is preliminary data.</text>
</comment>
<dbReference type="EMBL" id="JBHRVA010000002">
    <property type="protein sequence ID" value="MFC3301726.1"/>
    <property type="molecule type" value="Genomic_DNA"/>
</dbReference>
<protein>
    <submittedName>
        <fullName evidence="2">Uncharacterized protein</fullName>
    </submittedName>
</protein>
<reference evidence="3" key="1">
    <citation type="journal article" date="2019" name="Int. J. Syst. Evol. Microbiol.">
        <title>The Global Catalogue of Microorganisms (GCM) 10K type strain sequencing project: providing services to taxonomists for standard genome sequencing and annotation.</title>
        <authorList>
            <consortium name="The Broad Institute Genomics Platform"/>
            <consortium name="The Broad Institute Genome Sequencing Center for Infectious Disease"/>
            <person name="Wu L."/>
            <person name="Ma J."/>
        </authorList>
    </citation>
    <scope>NUCLEOTIDE SEQUENCE [LARGE SCALE GENOMIC DNA]</scope>
    <source>
        <strain evidence="3">KCTC 22245</strain>
    </source>
</reference>